<dbReference type="EMBL" id="JRTT01000013">
    <property type="protein sequence ID" value="KHD77021.1"/>
    <property type="molecule type" value="Genomic_DNA"/>
</dbReference>
<proteinExistence type="predicted"/>
<evidence type="ECO:0000313" key="2">
    <source>
        <dbReference type="EMBL" id="KHD77021.1"/>
    </source>
</evidence>
<name>A0A0A6UNL7_ACTUT</name>
<comment type="caution">
    <text evidence="2">The sequence shown here is derived from an EMBL/GenBank/DDBJ whole genome shotgun (WGS) entry which is preliminary data.</text>
</comment>
<dbReference type="AlphaFoldDB" id="A0A0A6UNL7"/>
<keyword evidence="3" id="KW-1185">Reference proteome</keyword>
<dbReference type="OrthoDB" id="9849276at2"/>
<feature type="compositionally biased region" description="Basic and acidic residues" evidence="1">
    <location>
        <begin position="97"/>
        <end position="106"/>
    </location>
</feature>
<sequence>MQDVDVVAVIAGPATETGLGTEIRVSLRTGDVLAKAPNSRDRLLLAGLGPLRSATRSGEGEVLLETLSGERWLVRMSPVSGLVAAVEPATSPPPAPRRSDRCVTVM</sequence>
<feature type="region of interest" description="Disordered" evidence="1">
    <location>
        <begin position="86"/>
        <end position="106"/>
    </location>
</feature>
<evidence type="ECO:0000256" key="1">
    <source>
        <dbReference type="SAM" id="MobiDB-lite"/>
    </source>
</evidence>
<evidence type="ECO:0000313" key="3">
    <source>
        <dbReference type="Proteomes" id="UP000054537"/>
    </source>
</evidence>
<dbReference type="Proteomes" id="UP000054537">
    <property type="component" value="Unassembled WGS sequence"/>
</dbReference>
<protein>
    <submittedName>
        <fullName evidence="2">Uncharacterized protein</fullName>
    </submittedName>
</protein>
<organism evidence="2 3">
    <name type="scientific">Actinoplanes utahensis</name>
    <dbReference type="NCBI Taxonomy" id="1869"/>
    <lineage>
        <taxon>Bacteria</taxon>
        <taxon>Bacillati</taxon>
        <taxon>Actinomycetota</taxon>
        <taxon>Actinomycetes</taxon>
        <taxon>Micromonosporales</taxon>
        <taxon>Micromonosporaceae</taxon>
        <taxon>Actinoplanes</taxon>
    </lineage>
</organism>
<reference evidence="2 3" key="1">
    <citation type="submission" date="2014-10" db="EMBL/GenBank/DDBJ databases">
        <title>Draft genome sequence of Actinoplanes utahensis NRRL 12052.</title>
        <authorList>
            <person name="Velasco-Bucheli B."/>
            <person name="del Cerro C."/>
            <person name="Hormigo D."/>
            <person name="Garcia J.L."/>
            <person name="Acebal C."/>
            <person name="Arroyo M."/>
            <person name="de la Mata I."/>
        </authorList>
    </citation>
    <scope>NUCLEOTIDE SEQUENCE [LARGE SCALE GENOMIC DNA]</scope>
    <source>
        <strain evidence="2 3">NRRL 12052</strain>
    </source>
</reference>
<dbReference type="RefSeq" id="WP_043524620.1">
    <property type="nucleotide sequence ID" value="NZ_BAABKU010000017.1"/>
</dbReference>
<gene>
    <name evidence="2" type="ORF">MB27_12935</name>
</gene>
<dbReference type="STRING" id="1869.MB27_12935"/>
<accession>A0A0A6UNL7</accession>